<evidence type="ECO:0000256" key="2">
    <source>
        <dbReference type="ARBA" id="ARBA00022679"/>
    </source>
</evidence>
<feature type="region of interest" description="Disordered" evidence="4">
    <location>
        <begin position="285"/>
        <end position="308"/>
    </location>
</feature>
<dbReference type="InterPro" id="IPR031357">
    <property type="entry name" value="Stealth_CR3"/>
</dbReference>
<dbReference type="InterPro" id="IPR031356">
    <property type="entry name" value="Stealth_CR4"/>
</dbReference>
<feature type="compositionally biased region" description="Basic and acidic residues" evidence="4">
    <location>
        <begin position="20"/>
        <end position="38"/>
    </location>
</feature>
<comment type="similarity">
    <text evidence="1">Belongs to the stealth family.</text>
</comment>
<accession>A0ABW7HQG9</accession>
<dbReference type="Pfam" id="PF17103">
    <property type="entry name" value="Stealth_CR4"/>
    <property type="match status" value="1"/>
</dbReference>
<dbReference type="Pfam" id="PF11380">
    <property type="entry name" value="Stealth_CR2"/>
    <property type="match status" value="1"/>
</dbReference>
<evidence type="ECO:0000259" key="5">
    <source>
        <dbReference type="Pfam" id="PF11380"/>
    </source>
</evidence>
<dbReference type="EMBL" id="JBIHMK010000015">
    <property type="protein sequence ID" value="MFH0247879.1"/>
    <property type="molecule type" value="Genomic_DNA"/>
</dbReference>
<protein>
    <submittedName>
        <fullName evidence="9">Stealth family protein</fullName>
    </submittedName>
</protein>
<proteinExistence type="inferred from homology"/>
<evidence type="ECO:0000256" key="3">
    <source>
        <dbReference type="ARBA" id="ARBA00023169"/>
    </source>
</evidence>
<dbReference type="PANTHER" id="PTHR24045:SF0">
    <property type="entry name" value="N-ACETYLGLUCOSAMINE-1-PHOSPHOTRANSFERASE SUBUNITS ALPHA_BETA"/>
    <property type="match status" value="1"/>
</dbReference>
<comment type="caution">
    <text evidence="9">The sequence shown here is derived from an EMBL/GenBank/DDBJ whole genome shotgun (WGS) entry which is preliminary data.</text>
</comment>
<dbReference type="InterPro" id="IPR047141">
    <property type="entry name" value="Stealth"/>
</dbReference>
<evidence type="ECO:0000256" key="4">
    <source>
        <dbReference type="SAM" id="MobiDB-lite"/>
    </source>
</evidence>
<dbReference type="Pfam" id="PF17101">
    <property type="entry name" value="Stealth_CR1"/>
    <property type="match status" value="1"/>
</dbReference>
<evidence type="ECO:0000259" key="8">
    <source>
        <dbReference type="Pfam" id="PF17103"/>
    </source>
</evidence>
<name>A0ABW7HQG9_9ACTN</name>
<reference evidence="9 10" key="1">
    <citation type="submission" date="2024-10" db="EMBL/GenBank/DDBJ databases">
        <authorList>
            <person name="Cho J.-C."/>
        </authorList>
    </citation>
    <scope>NUCLEOTIDE SEQUENCE [LARGE SCALE GENOMIC DNA]</scope>
    <source>
        <strain evidence="9 10">KCTC29696</strain>
    </source>
</reference>
<dbReference type="Proteomes" id="UP001607069">
    <property type="component" value="Unassembled WGS sequence"/>
</dbReference>
<keyword evidence="2" id="KW-0808">Transferase</keyword>
<feature type="domain" description="Stealth protein CR2 conserved region 2" evidence="5">
    <location>
        <begin position="306"/>
        <end position="410"/>
    </location>
</feature>
<feature type="domain" description="Stealth protein CR1 conserved region 1" evidence="6">
    <location>
        <begin position="268"/>
        <end position="295"/>
    </location>
</feature>
<dbReference type="InterPro" id="IPR031358">
    <property type="entry name" value="Stealth_CR1"/>
</dbReference>
<evidence type="ECO:0000259" key="7">
    <source>
        <dbReference type="Pfam" id="PF17102"/>
    </source>
</evidence>
<evidence type="ECO:0000313" key="9">
    <source>
        <dbReference type="EMBL" id="MFH0247879.1"/>
    </source>
</evidence>
<keyword evidence="3" id="KW-0270">Exopolysaccharide synthesis</keyword>
<feature type="region of interest" description="Disordered" evidence="4">
    <location>
        <begin position="19"/>
        <end position="38"/>
    </location>
</feature>
<organism evidence="9 10">
    <name type="scientific">Streptomyces chitinivorans</name>
    <dbReference type="NCBI Taxonomy" id="1257027"/>
    <lineage>
        <taxon>Bacteria</taxon>
        <taxon>Bacillati</taxon>
        <taxon>Actinomycetota</taxon>
        <taxon>Actinomycetes</taxon>
        <taxon>Kitasatosporales</taxon>
        <taxon>Streptomycetaceae</taxon>
        <taxon>Streptomyces</taxon>
    </lineage>
</organism>
<evidence type="ECO:0000256" key="1">
    <source>
        <dbReference type="ARBA" id="ARBA00007583"/>
    </source>
</evidence>
<dbReference type="RefSeq" id="WP_279950884.1">
    <property type="nucleotide sequence ID" value="NZ_BAABEN010000007.1"/>
</dbReference>
<sequence length="581" mass="65396">MPSRLKNVGERLLPAPVRARRAEERRVAKERETARRRAERIEERRRAMLDADPDLRPFTFGEHTFYGRTVTDFTAADAAAHNLGLVADALEHAGLEHFLVPSRSHTGHVLGVRLSDRKAFLTALRELYGTRPLYAARPGREDLPADAVLYADGALPTGLKRQSVIRLGEFLLGPSGQVLGDLRYACEVEFWREGAGLLETEDAAERLAALRTQAPADVLADSLVAPRLNPVGEVLPESVREPAETAVRGRLLPTFPVFAATRHDEIDFPVDVVYTWVDGSDPELSAKRESYRSGNTRTSRETGPSRYTSQDELKYSLRSLRMYADFVRHVYVVTDGQTPAWLNTAAPGITVVDHKEIFRSPDALPVFNSHAIGTQLHHIPGLSERYLYFNDDVFVGRPVTAKRFFHGNGIARLPFSPFQLGLGDPHPDEPAPNSAGKNVRRLLLESHGRFITNKFMHTPHPQIRAVMREIEEKYAQDVERTSRSRFRATTDIAMGATFHHHYAYLTGRAVPGKFSFRYVDIGRDDAEEKLAELESTRRFDFFCLNDVDVPDEEREKVADRVRTFLEGYFPYPSPFELPAGA</sequence>
<evidence type="ECO:0000313" key="10">
    <source>
        <dbReference type="Proteomes" id="UP001607069"/>
    </source>
</evidence>
<evidence type="ECO:0000259" key="6">
    <source>
        <dbReference type="Pfam" id="PF17101"/>
    </source>
</evidence>
<gene>
    <name evidence="9" type="ORF">ACG5V6_06590</name>
</gene>
<feature type="domain" description="Stealth protein CR4 conserved region 4" evidence="8">
    <location>
        <begin position="533"/>
        <end position="580"/>
    </location>
</feature>
<keyword evidence="10" id="KW-1185">Reference proteome</keyword>
<dbReference type="InterPro" id="IPR021520">
    <property type="entry name" value="Stealth_CR2"/>
</dbReference>
<feature type="domain" description="Stealth protein CR3 conserved region 3" evidence="7">
    <location>
        <begin position="456"/>
        <end position="504"/>
    </location>
</feature>
<dbReference type="Pfam" id="PF17102">
    <property type="entry name" value="Stealth_CR3"/>
    <property type="match status" value="1"/>
</dbReference>
<feature type="compositionally biased region" description="Polar residues" evidence="4">
    <location>
        <begin position="292"/>
        <end position="308"/>
    </location>
</feature>
<dbReference type="PANTHER" id="PTHR24045">
    <property type="match status" value="1"/>
</dbReference>